<feature type="signal peptide" evidence="1">
    <location>
        <begin position="1"/>
        <end position="24"/>
    </location>
</feature>
<organism evidence="2 3">
    <name type="scientific">Pelomonas parva</name>
    <dbReference type="NCBI Taxonomy" id="3299032"/>
    <lineage>
        <taxon>Bacteria</taxon>
        <taxon>Pseudomonadati</taxon>
        <taxon>Pseudomonadota</taxon>
        <taxon>Betaproteobacteria</taxon>
        <taxon>Burkholderiales</taxon>
        <taxon>Sphaerotilaceae</taxon>
        <taxon>Roseateles</taxon>
    </lineage>
</organism>
<dbReference type="RefSeq" id="WP_394483075.1">
    <property type="nucleotide sequence ID" value="NZ_JBIGHV010000010.1"/>
</dbReference>
<evidence type="ECO:0000313" key="2">
    <source>
        <dbReference type="EMBL" id="MFG6432864.1"/>
    </source>
</evidence>
<reference evidence="2 3" key="1">
    <citation type="submission" date="2024-08" db="EMBL/GenBank/DDBJ databases">
        <authorList>
            <person name="Lu H."/>
        </authorList>
    </citation>
    <scope>NUCLEOTIDE SEQUENCE [LARGE SCALE GENOMIC DNA]</scope>
    <source>
        <strain evidence="2 3">LYH14W</strain>
    </source>
</reference>
<keyword evidence="1" id="KW-0732">Signal</keyword>
<dbReference type="InterPro" id="IPR031560">
    <property type="entry name" value="CzcE"/>
</dbReference>
<evidence type="ECO:0000256" key="1">
    <source>
        <dbReference type="SAM" id="SignalP"/>
    </source>
</evidence>
<dbReference type="Gene3D" id="2.60.40.2280">
    <property type="entry name" value="Heavy-metal resistance protein CzcE"/>
    <property type="match status" value="1"/>
</dbReference>
<dbReference type="InterPro" id="IPR038674">
    <property type="entry name" value="CzcE_sf"/>
</dbReference>
<sequence length="115" mass="12104">MKTHVAPIALIAAVLGLGSASAMAHDNKREAASKGWLGKPVAEATTAGKTVDVTKIKALNVDCGDVVTFRSGAKSFTWKFEVPNHGRVDLKAIAPADFNAPDLIVYVSRAESERG</sequence>
<proteinExistence type="predicted"/>
<dbReference type="Proteomes" id="UP001606210">
    <property type="component" value="Unassembled WGS sequence"/>
</dbReference>
<feature type="chain" id="PRO_5045616563" evidence="1">
    <location>
        <begin position="25"/>
        <end position="115"/>
    </location>
</feature>
<dbReference type="Pfam" id="PF16986">
    <property type="entry name" value="CzcE"/>
    <property type="match status" value="1"/>
</dbReference>
<protein>
    <submittedName>
        <fullName evidence="2">CzcE family metal-binding protein</fullName>
    </submittedName>
</protein>
<gene>
    <name evidence="2" type="ORF">ACG00Y_23310</name>
</gene>
<accession>A0ABW7F9U1</accession>
<evidence type="ECO:0000313" key="3">
    <source>
        <dbReference type="Proteomes" id="UP001606210"/>
    </source>
</evidence>
<name>A0ABW7F9U1_9BURK</name>
<comment type="caution">
    <text evidence="2">The sequence shown here is derived from an EMBL/GenBank/DDBJ whole genome shotgun (WGS) entry which is preliminary data.</text>
</comment>
<keyword evidence="3" id="KW-1185">Reference proteome</keyword>
<dbReference type="EMBL" id="JBIGHV010000010">
    <property type="protein sequence ID" value="MFG6432864.1"/>
    <property type="molecule type" value="Genomic_DNA"/>
</dbReference>